<dbReference type="InterPro" id="IPR051396">
    <property type="entry name" value="Bact_Antivir_Def_Nuclease"/>
</dbReference>
<comment type="caution">
    <text evidence="2">The sequence shown here is derived from an EMBL/GenBank/DDBJ whole genome shotgun (WGS) entry which is preliminary data.</text>
</comment>
<dbReference type="SUPFAM" id="SSF52540">
    <property type="entry name" value="P-loop containing nucleoside triphosphate hydrolases"/>
    <property type="match status" value="1"/>
</dbReference>
<evidence type="ECO:0000313" key="3">
    <source>
        <dbReference type="Proteomes" id="UP001157461"/>
    </source>
</evidence>
<dbReference type="InterPro" id="IPR027417">
    <property type="entry name" value="P-loop_NTPase"/>
</dbReference>
<organism evidence="2 3">
    <name type="scientific">Pseudomonas flavocrustae</name>
    <dbReference type="NCBI Taxonomy" id="2991719"/>
    <lineage>
        <taxon>Bacteria</taxon>
        <taxon>Pseudomonadati</taxon>
        <taxon>Pseudomonadota</taxon>
        <taxon>Gammaproteobacteria</taxon>
        <taxon>Pseudomonadales</taxon>
        <taxon>Pseudomonadaceae</taxon>
        <taxon>Pseudomonas</taxon>
    </lineage>
</organism>
<dbReference type="RefSeq" id="WP_280310695.1">
    <property type="nucleotide sequence ID" value="NZ_JAPDIQ010000010.1"/>
</dbReference>
<evidence type="ECO:0000259" key="1">
    <source>
        <dbReference type="Pfam" id="PF13175"/>
    </source>
</evidence>
<sequence>MKISKLRIKNLRTITSEQVIDLSNGLTIVGPNNSGKSNTLLGIYYFFTGPENTHKYNHTIDLPFNQETIQTSLTCAFDFDLSKNLDREIVNAARKMQGMLLDHKQEGITNTFTINLVFRKSSPVYQIFPGVKQDIRKRTEYLSLQKFVIDSILDHFKCYRIPSEKSVEKIYKEFVTPLVKKEIAKAIQPYDAMIRESINSLSISMNQSLTEAGITEAEVTLDYPSGALENLISSLELQVDDANKSSIYSKGMGLQSTILFSALEWVTKQQQDNHVVWLIEEPETFMHPALAQKACMILEKLGDASTLVKTTHSLGFLPNNPSLISGVFFDRKEKSTSLKTYKTISHATSDIRSALGVRFSDYFNLSQINIFVEGETDVEYLRSAIKSYENKHSKKLVIGSNTNIISFGGCKNLSGFLRANYEFISKEVIAISLFDGDEAGDRATQDLRGFFGSKGGFYPDRDYTSIPGGKEIEGLFPDEWIWAAHRDHQNWFDPEGFDYDAAKNIKKVKIFDQHKKNFMNLMLDYMKNPYEESHPAPFDIVIEAVNEIAERGLKRLLNEP</sequence>
<proteinExistence type="predicted"/>
<name>A0ABT6IL22_9PSED</name>
<accession>A0ABT6IL22</accession>
<keyword evidence="3" id="KW-1185">Reference proteome</keyword>
<dbReference type="InterPro" id="IPR041685">
    <property type="entry name" value="AAA_GajA/Old/RecF-like"/>
</dbReference>
<evidence type="ECO:0000313" key="2">
    <source>
        <dbReference type="EMBL" id="MDH4765168.1"/>
    </source>
</evidence>
<dbReference type="PANTHER" id="PTHR43581:SF4">
    <property type="entry name" value="ATP_GTP PHOSPHATASE"/>
    <property type="match status" value="1"/>
</dbReference>
<dbReference type="EMBL" id="JAPDIQ010000010">
    <property type="protein sequence ID" value="MDH4765168.1"/>
    <property type="molecule type" value="Genomic_DNA"/>
</dbReference>
<reference evidence="2 3" key="1">
    <citation type="submission" date="2022-10" db="EMBL/GenBank/DDBJ databases">
        <title>A novel Pseudomonas species, isolated from Passiflora incarnata leaves.</title>
        <authorList>
            <person name="Cueva-Yesquen L.G."/>
            <person name="Fantinatti-Garboggini F."/>
        </authorList>
    </citation>
    <scope>NUCLEOTIDE SEQUENCE [LARGE SCALE GENOMIC DNA]</scope>
    <source>
        <strain evidence="2 3">CBMAI 2609</strain>
    </source>
</reference>
<gene>
    <name evidence="2" type="ORF">OMP44_19925</name>
</gene>
<protein>
    <submittedName>
        <fullName evidence="2">AAA family ATPase</fullName>
    </submittedName>
</protein>
<feature type="domain" description="Endonuclease GajA/Old nuclease/RecF-like AAA" evidence="1">
    <location>
        <begin position="1"/>
        <end position="315"/>
    </location>
</feature>
<dbReference type="Proteomes" id="UP001157461">
    <property type="component" value="Unassembled WGS sequence"/>
</dbReference>
<dbReference type="PANTHER" id="PTHR43581">
    <property type="entry name" value="ATP/GTP PHOSPHATASE"/>
    <property type="match status" value="1"/>
</dbReference>
<dbReference type="Pfam" id="PF13175">
    <property type="entry name" value="AAA_15"/>
    <property type="match status" value="1"/>
</dbReference>
<dbReference type="Gene3D" id="3.40.50.300">
    <property type="entry name" value="P-loop containing nucleotide triphosphate hydrolases"/>
    <property type="match status" value="1"/>
</dbReference>